<gene>
    <name evidence="2" type="ORF">DSCOOX_06980</name>
    <name evidence="3" type="ORF">DSCOOX_13380</name>
</gene>
<dbReference type="RefSeq" id="WP_155308968.1">
    <property type="nucleotide sequence ID" value="NZ_AP021879.1"/>
</dbReference>
<dbReference type="PANTHER" id="PTHR35272">
    <property type="entry name" value="THIOL:DISULFIDE INTERCHANGE PROTEIN DSBC-RELATED"/>
    <property type="match status" value="1"/>
</dbReference>
<dbReference type="InterPro" id="IPR036249">
    <property type="entry name" value="Thioredoxin-like_sf"/>
</dbReference>
<keyword evidence="1" id="KW-0732">Signal</keyword>
<dbReference type="Gene3D" id="3.40.30.10">
    <property type="entry name" value="Glutaredoxin"/>
    <property type="match status" value="1"/>
</dbReference>
<name>A0A5K8A6Y6_9BACT</name>
<dbReference type="Proteomes" id="UP000422108">
    <property type="component" value="Chromosome"/>
</dbReference>
<dbReference type="SUPFAM" id="SSF52833">
    <property type="entry name" value="Thioredoxin-like"/>
    <property type="match status" value="1"/>
</dbReference>
<feature type="chain" id="PRO_5038243254" evidence="1">
    <location>
        <begin position="22"/>
        <end position="249"/>
    </location>
</feature>
<feature type="signal peptide" evidence="1">
    <location>
        <begin position="1"/>
        <end position="21"/>
    </location>
</feature>
<organism evidence="3 4">
    <name type="scientific">Desulfosarcina ovata subsp. ovata</name>
    <dbReference type="NCBI Taxonomy" id="2752305"/>
    <lineage>
        <taxon>Bacteria</taxon>
        <taxon>Pseudomonadati</taxon>
        <taxon>Thermodesulfobacteriota</taxon>
        <taxon>Desulfobacteria</taxon>
        <taxon>Desulfobacterales</taxon>
        <taxon>Desulfosarcinaceae</taxon>
        <taxon>Desulfosarcina</taxon>
    </lineage>
</organism>
<evidence type="ECO:0000313" key="3">
    <source>
        <dbReference type="EMBL" id="BBO88158.1"/>
    </source>
</evidence>
<proteinExistence type="predicted"/>
<keyword evidence="4" id="KW-1185">Reference proteome</keyword>
<dbReference type="AlphaFoldDB" id="A0A5K8A6Y6"/>
<evidence type="ECO:0000313" key="4">
    <source>
        <dbReference type="Proteomes" id="UP000422108"/>
    </source>
</evidence>
<evidence type="ECO:0000313" key="2">
    <source>
        <dbReference type="EMBL" id="BBO87518.1"/>
    </source>
</evidence>
<dbReference type="PANTHER" id="PTHR35272:SF3">
    <property type="entry name" value="THIOL:DISULFIDE INTERCHANGE PROTEIN DSBC"/>
    <property type="match status" value="1"/>
</dbReference>
<dbReference type="EMBL" id="AP021879">
    <property type="protein sequence ID" value="BBO88158.1"/>
    <property type="molecule type" value="Genomic_DNA"/>
</dbReference>
<sequence>MKMRMMIVAVVIAFIHATGFARENDPCRNIDLDWLRTHSPIPAGQIVSKQNMDSLCEIVLKIGNEYVPLFAGNDFIIAGEMLKHRTQVTRKRIDALKADNFAKLIPRLDAVAAIVYLPAENNGRTIYLITDPLCGHCNTAAEKIIPLAETYGVSVKAVLYSVHGQEGDHKSIEAVCRDFSLDQYTEHKWKSRPFDERHRCKRGEERVKAAKNVIGKAGIGGVPVFIFDDGRFVNGANMTAVEKILQSMD</sequence>
<reference evidence="3 4" key="1">
    <citation type="submission" date="2019-11" db="EMBL/GenBank/DDBJ databases">
        <title>Comparative genomics of hydrocarbon-degrading Desulfosarcina strains.</title>
        <authorList>
            <person name="Watanabe M."/>
            <person name="Kojima H."/>
            <person name="Fukui M."/>
        </authorList>
    </citation>
    <scope>NUCLEOTIDE SEQUENCE [LARGE SCALE GENOMIC DNA]</scope>
    <source>
        <strain evidence="3">OXyS1</strain>
        <strain evidence="4">oXyS1</strain>
    </source>
</reference>
<evidence type="ECO:0000256" key="1">
    <source>
        <dbReference type="SAM" id="SignalP"/>
    </source>
</evidence>
<dbReference type="InterPro" id="IPR051470">
    <property type="entry name" value="Thiol:disulfide_interchange"/>
</dbReference>
<protein>
    <submittedName>
        <fullName evidence="3">Thiol:disulfide interchange protein</fullName>
    </submittedName>
</protein>
<dbReference type="EMBL" id="AP021879">
    <property type="protein sequence ID" value="BBO87518.1"/>
    <property type="molecule type" value="Genomic_DNA"/>
</dbReference>
<accession>A0A5K8A6Y6</accession>